<dbReference type="OrthoDB" id="2356768at2"/>
<keyword evidence="1" id="KW-0472">Membrane</keyword>
<dbReference type="Proteomes" id="UP000027142">
    <property type="component" value="Chromosome"/>
</dbReference>
<dbReference type="eggNOG" id="COG3522">
    <property type="taxonomic scope" value="Bacteria"/>
</dbReference>
<dbReference type="InterPro" id="IPR056944">
    <property type="entry name" value="Tubby_C-like"/>
</dbReference>
<evidence type="ECO:0000313" key="3">
    <source>
        <dbReference type="EMBL" id="AIC93307.1"/>
    </source>
</evidence>
<name>A0A060LT40_9BACI</name>
<feature type="transmembrane region" description="Helical" evidence="1">
    <location>
        <begin position="30"/>
        <end position="47"/>
    </location>
</feature>
<gene>
    <name evidence="3" type="ORF">BleG1_0699</name>
</gene>
<dbReference type="EMBL" id="CP003923">
    <property type="protein sequence ID" value="AIC93307.1"/>
    <property type="molecule type" value="Genomic_DNA"/>
</dbReference>
<evidence type="ECO:0000256" key="1">
    <source>
        <dbReference type="SAM" id="Phobius"/>
    </source>
</evidence>
<keyword evidence="4" id="KW-1185">Reference proteome</keyword>
<dbReference type="PATRIC" id="fig|1246626.3.peg.697"/>
<feature type="domain" description="Tubby C-terminal" evidence="2">
    <location>
        <begin position="72"/>
        <end position="231"/>
    </location>
</feature>
<sequence>MNILYAFFLVGLVAIPIRFAFTGKLEWIQVFATGFFLFVAFLLTLFLRWQGRKDQDYVPHHHRAVFSVRLFDRVSTNKKPLFFQGKKIGYVERSYKKKWHRLLESLARGQGSHHLQLHFSFENGTYLSFQQHDKRKEWHIYKNNIKVGIAQLDSALSALRNGHSCMFVQLNDSTFKLTTELIGQELRITCDDFLIGTGQHVNRYLYELSLSSKGDKEEHYFLLAVYVAFHFIHRK</sequence>
<keyword evidence="1" id="KW-0812">Transmembrane</keyword>
<protein>
    <recommendedName>
        <fullName evidence="2">Tubby C-terminal domain-containing protein</fullName>
    </recommendedName>
</protein>
<proteinExistence type="predicted"/>
<evidence type="ECO:0000259" key="2">
    <source>
        <dbReference type="Pfam" id="PF23728"/>
    </source>
</evidence>
<organism evidence="3 4">
    <name type="scientific">Shouchella lehensis G1</name>
    <dbReference type="NCBI Taxonomy" id="1246626"/>
    <lineage>
        <taxon>Bacteria</taxon>
        <taxon>Bacillati</taxon>
        <taxon>Bacillota</taxon>
        <taxon>Bacilli</taxon>
        <taxon>Bacillales</taxon>
        <taxon>Bacillaceae</taxon>
        <taxon>Shouchella</taxon>
    </lineage>
</organism>
<dbReference type="Pfam" id="PF23728">
    <property type="entry name" value="Tubby_C_like"/>
    <property type="match status" value="1"/>
</dbReference>
<reference evidence="3 4" key="1">
    <citation type="journal article" date="2014" name="Gene">
        <title>A comparative genomic analysis of the alkalitolerant soil bacterium Bacillus lehensis G1.</title>
        <authorList>
            <person name="Noor Y.M."/>
            <person name="Samsulrizal N.H."/>
            <person name="Jema'on N.A."/>
            <person name="Low K.O."/>
            <person name="Ramli A.N."/>
            <person name="Alias N.I."/>
            <person name="Damis S.I."/>
            <person name="Fuzi S.F."/>
            <person name="Isa M.N."/>
            <person name="Murad A.M."/>
            <person name="Raih M.F."/>
            <person name="Bakar F.D."/>
            <person name="Najimudin N."/>
            <person name="Mahadi N.M."/>
            <person name="Illias R.M."/>
        </authorList>
    </citation>
    <scope>NUCLEOTIDE SEQUENCE [LARGE SCALE GENOMIC DNA]</scope>
    <source>
        <strain evidence="3 4">G1</strain>
    </source>
</reference>
<dbReference type="HOGENOM" id="CLU_1150567_0_0_9"/>
<evidence type="ECO:0000313" key="4">
    <source>
        <dbReference type="Proteomes" id="UP000027142"/>
    </source>
</evidence>
<dbReference type="KEGG" id="ble:BleG1_0699"/>
<dbReference type="RefSeq" id="WP_038477211.1">
    <property type="nucleotide sequence ID" value="NZ_CP003923.1"/>
</dbReference>
<dbReference type="STRING" id="1246626.BleG1_0699"/>
<keyword evidence="1" id="KW-1133">Transmembrane helix</keyword>
<accession>A0A060LT40</accession>
<dbReference type="AlphaFoldDB" id="A0A060LT40"/>